<dbReference type="RefSeq" id="XP_007387553.1">
    <property type="nucleotide sequence ID" value="XM_007387491.1"/>
</dbReference>
<feature type="domain" description="F-box" evidence="1">
    <location>
        <begin position="264"/>
        <end position="314"/>
    </location>
</feature>
<evidence type="ECO:0000259" key="1">
    <source>
        <dbReference type="PROSITE" id="PS50181"/>
    </source>
</evidence>
<gene>
    <name evidence="2" type="ORF">PUNSTDRAFT_127998</name>
</gene>
<dbReference type="EMBL" id="JH687551">
    <property type="protein sequence ID" value="EIN05150.1"/>
    <property type="molecule type" value="Genomic_DNA"/>
</dbReference>
<dbReference type="eggNOG" id="ENOG502T0Z4">
    <property type="taxonomic scope" value="Eukaryota"/>
</dbReference>
<dbReference type="HOGENOM" id="CLU_721877_0_0_1"/>
<reference evidence="3" key="1">
    <citation type="journal article" date="2012" name="Science">
        <title>The Paleozoic origin of enzymatic lignin decomposition reconstructed from 31 fungal genomes.</title>
        <authorList>
            <person name="Floudas D."/>
            <person name="Binder M."/>
            <person name="Riley R."/>
            <person name="Barry K."/>
            <person name="Blanchette R.A."/>
            <person name="Henrissat B."/>
            <person name="Martinez A.T."/>
            <person name="Otillar R."/>
            <person name="Spatafora J.W."/>
            <person name="Yadav J.S."/>
            <person name="Aerts A."/>
            <person name="Benoit I."/>
            <person name="Boyd A."/>
            <person name="Carlson A."/>
            <person name="Copeland A."/>
            <person name="Coutinho P.M."/>
            <person name="de Vries R.P."/>
            <person name="Ferreira P."/>
            <person name="Findley K."/>
            <person name="Foster B."/>
            <person name="Gaskell J."/>
            <person name="Glotzer D."/>
            <person name="Gorecki P."/>
            <person name="Heitman J."/>
            <person name="Hesse C."/>
            <person name="Hori C."/>
            <person name="Igarashi K."/>
            <person name="Jurgens J.A."/>
            <person name="Kallen N."/>
            <person name="Kersten P."/>
            <person name="Kohler A."/>
            <person name="Kuees U."/>
            <person name="Kumar T.K.A."/>
            <person name="Kuo A."/>
            <person name="LaButti K."/>
            <person name="Larrondo L.F."/>
            <person name="Lindquist E."/>
            <person name="Ling A."/>
            <person name="Lombard V."/>
            <person name="Lucas S."/>
            <person name="Lundell T."/>
            <person name="Martin R."/>
            <person name="McLaughlin D.J."/>
            <person name="Morgenstern I."/>
            <person name="Morin E."/>
            <person name="Murat C."/>
            <person name="Nagy L.G."/>
            <person name="Nolan M."/>
            <person name="Ohm R.A."/>
            <person name="Patyshakuliyeva A."/>
            <person name="Rokas A."/>
            <person name="Ruiz-Duenas F.J."/>
            <person name="Sabat G."/>
            <person name="Salamov A."/>
            <person name="Samejima M."/>
            <person name="Schmutz J."/>
            <person name="Slot J.C."/>
            <person name="St John F."/>
            <person name="Stenlid J."/>
            <person name="Sun H."/>
            <person name="Sun S."/>
            <person name="Syed K."/>
            <person name="Tsang A."/>
            <person name="Wiebenga A."/>
            <person name="Young D."/>
            <person name="Pisabarro A."/>
            <person name="Eastwood D.C."/>
            <person name="Martin F."/>
            <person name="Cullen D."/>
            <person name="Grigoriev I.V."/>
            <person name="Hibbett D.S."/>
        </authorList>
    </citation>
    <scope>NUCLEOTIDE SEQUENCE [LARGE SCALE GENOMIC DNA]</scope>
    <source>
        <strain evidence="3">HHB-11173 SS5</strain>
    </source>
</reference>
<dbReference type="InterPro" id="IPR001810">
    <property type="entry name" value="F-box_dom"/>
</dbReference>
<dbReference type="GeneID" id="18878101"/>
<dbReference type="OrthoDB" id="3320677at2759"/>
<dbReference type="KEGG" id="psq:PUNSTDRAFT_127998"/>
<dbReference type="AlphaFoldDB" id="R7S443"/>
<dbReference type="CDD" id="cd09917">
    <property type="entry name" value="F-box_SF"/>
    <property type="match status" value="1"/>
</dbReference>
<dbReference type="InterPro" id="IPR036047">
    <property type="entry name" value="F-box-like_dom_sf"/>
</dbReference>
<name>R7S443_PUNST</name>
<dbReference type="PROSITE" id="PS50181">
    <property type="entry name" value="FBOX"/>
    <property type="match status" value="1"/>
</dbReference>
<keyword evidence="3" id="KW-1185">Reference proteome</keyword>
<protein>
    <recommendedName>
        <fullName evidence="1">F-box domain-containing protein</fullName>
    </recommendedName>
</protein>
<dbReference type="Proteomes" id="UP000054196">
    <property type="component" value="Unassembled WGS sequence"/>
</dbReference>
<evidence type="ECO:0000313" key="2">
    <source>
        <dbReference type="EMBL" id="EIN05150.1"/>
    </source>
</evidence>
<dbReference type="SUPFAM" id="SSF81383">
    <property type="entry name" value="F-box domain"/>
    <property type="match status" value="1"/>
</dbReference>
<proteinExistence type="predicted"/>
<dbReference type="OMA" id="YICASAD"/>
<sequence>MDIWNLHCTICGGPTGQRLWNEEDDDFIDFKELPGLTLDDTHWIGRSSVVVYADCLSLPGEFDDDTGILYATGDEVIGDEDGDDLLLEKRDPVLRPKDAPLSPLGRGEYICASADRMLVHELCIRLAASWTKEARPAAFRGDGLSNTAKFFWTNQGPGCIWAYEADMKLDDDEDYDTRAYLVKSRAAHKAARRPARINIADNWQNRKFLYGYSEDDTSSRAWQKSLYEVYYHQADYGITHLKRPDRFPDVHELPTELPVPSPSSFFPFNLPADIVLHLLSELDGPSMHALERTSRVWHDFLQSKLAQQHVWLPLLRKCHYTPTDADWTESADAIRQTLVSPERRATVDWRRYHIDCSRSSNMINRARIHCSVQIIGQWLGHFDPA</sequence>
<organism evidence="2 3">
    <name type="scientific">Punctularia strigosozonata (strain HHB-11173)</name>
    <name type="common">White-rot fungus</name>
    <dbReference type="NCBI Taxonomy" id="741275"/>
    <lineage>
        <taxon>Eukaryota</taxon>
        <taxon>Fungi</taxon>
        <taxon>Dikarya</taxon>
        <taxon>Basidiomycota</taxon>
        <taxon>Agaricomycotina</taxon>
        <taxon>Agaricomycetes</taxon>
        <taxon>Corticiales</taxon>
        <taxon>Punctulariaceae</taxon>
        <taxon>Punctularia</taxon>
    </lineage>
</organism>
<accession>R7S443</accession>
<evidence type="ECO:0000313" key="3">
    <source>
        <dbReference type="Proteomes" id="UP000054196"/>
    </source>
</evidence>